<dbReference type="SUPFAM" id="SSF53850">
    <property type="entry name" value="Periplasmic binding protein-like II"/>
    <property type="match status" value="1"/>
</dbReference>
<dbReference type="OrthoDB" id="547680at2"/>
<evidence type="ECO:0008006" key="3">
    <source>
        <dbReference type="Google" id="ProtNLM"/>
    </source>
</evidence>
<evidence type="ECO:0000313" key="2">
    <source>
        <dbReference type="Proteomes" id="UP000029868"/>
    </source>
</evidence>
<organism evidence="1 2">
    <name type="scientific">Colwellia psychrerythraea</name>
    <name type="common">Vibrio psychroerythus</name>
    <dbReference type="NCBI Taxonomy" id="28229"/>
    <lineage>
        <taxon>Bacteria</taxon>
        <taxon>Pseudomonadati</taxon>
        <taxon>Pseudomonadota</taxon>
        <taxon>Gammaproteobacteria</taxon>
        <taxon>Alteromonadales</taxon>
        <taxon>Colwelliaceae</taxon>
        <taxon>Colwellia</taxon>
    </lineage>
</organism>
<protein>
    <recommendedName>
        <fullName evidence="3">Solute-binding protein family 3/N-terminal domain-containing protein</fullName>
    </recommendedName>
</protein>
<sequence>MYSFARVILITLLITTITHANEIDLVRYIDSKEFPDPKQSYFVDLLKLTLEASKDQFGEYQLQPINIEMAQARSSLMLQRNEYIDLTWRMTSQQLEQQLQAVYFPILKGLMGSRIFIISKDQQYRFNKNIPLADLQNLHLGQGYNWPDTRILLANGFNVIQGHDNFLIDMLKKGRFNYYPRALHEPWPEIASDNTLIVEENLMLKYPAPVFFFVNKENKHLQKRLAFGLSKLLESGRFEHFFINHPITSGIVTKANVSKRTIFHLENPLLSKKTKKLLADERLWIKLK</sequence>
<dbReference type="RefSeq" id="WP_033083183.1">
    <property type="nucleotide sequence ID" value="NZ_JQEC01000044.1"/>
</dbReference>
<dbReference type="Proteomes" id="UP000029868">
    <property type="component" value="Unassembled WGS sequence"/>
</dbReference>
<evidence type="ECO:0000313" key="1">
    <source>
        <dbReference type="EMBL" id="KGJ90857.1"/>
    </source>
</evidence>
<dbReference type="EMBL" id="JQEC01000044">
    <property type="protein sequence ID" value="KGJ90857.1"/>
    <property type="molecule type" value="Genomic_DNA"/>
</dbReference>
<dbReference type="PATRIC" id="fig|28229.3.peg.3180"/>
<gene>
    <name evidence="1" type="ORF">GAB14E_0521</name>
</gene>
<dbReference type="AlphaFoldDB" id="A0A099KLL5"/>
<proteinExistence type="predicted"/>
<comment type="caution">
    <text evidence="1">The sequence shown here is derived from an EMBL/GenBank/DDBJ whole genome shotgun (WGS) entry which is preliminary data.</text>
</comment>
<accession>A0A099KLL5</accession>
<name>A0A099KLL5_COLPS</name>
<reference evidence="1 2" key="1">
    <citation type="submission" date="2014-08" db="EMBL/GenBank/DDBJ databases">
        <title>Genomic and Phenotypic Diversity of Colwellia psychrerythraea strains from Disparate Marine Basins.</title>
        <authorList>
            <person name="Techtmann S.M."/>
            <person name="Stelling S.C."/>
            <person name="Utturkar S.M."/>
            <person name="Alshibli N."/>
            <person name="Harris A."/>
            <person name="Brown S.D."/>
            <person name="Hazen T.C."/>
        </authorList>
    </citation>
    <scope>NUCLEOTIDE SEQUENCE [LARGE SCALE GENOMIC DNA]</scope>
    <source>
        <strain evidence="1 2">GAB14E</strain>
    </source>
</reference>